<evidence type="ECO:0000313" key="2">
    <source>
        <dbReference type="EMBL" id="KAG2330747.1"/>
    </source>
</evidence>
<dbReference type="InterPro" id="IPR053793">
    <property type="entry name" value="PB1-like"/>
</dbReference>
<organism evidence="2 3">
    <name type="scientific">Brassica carinata</name>
    <name type="common">Ethiopian mustard</name>
    <name type="synonym">Abyssinian cabbage</name>
    <dbReference type="NCBI Taxonomy" id="52824"/>
    <lineage>
        <taxon>Eukaryota</taxon>
        <taxon>Viridiplantae</taxon>
        <taxon>Streptophyta</taxon>
        <taxon>Embryophyta</taxon>
        <taxon>Tracheophyta</taxon>
        <taxon>Spermatophyta</taxon>
        <taxon>Magnoliopsida</taxon>
        <taxon>eudicotyledons</taxon>
        <taxon>Gunneridae</taxon>
        <taxon>Pentapetalae</taxon>
        <taxon>rosids</taxon>
        <taxon>malvids</taxon>
        <taxon>Brassicales</taxon>
        <taxon>Brassicaceae</taxon>
        <taxon>Brassiceae</taxon>
        <taxon>Brassica</taxon>
    </lineage>
</organism>
<accession>A0A8X8BED2</accession>
<feature type="domain" description="PB1" evidence="1">
    <location>
        <begin position="1"/>
        <end position="66"/>
    </location>
</feature>
<protein>
    <recommendedName>
        <fullName evidence="1">PB1 domain-containing protein</fullName>
    </recommendedName>
</protein>
<evidence type="ECO:0000259" key="1">
    <source>
        <dbReference type="PROSITE" id="PS51745"/>
    </source>
</evidence>
<dbReference type="SUPFAM" id="SSF54277">
    <property type="entry name" value="CAD &amp; PB1 domains"/>
    <property type="match status" value="1"/>
</dbReference>
<gene>
    <name evidence="2" type="ORF">Bca52824_001927</name>
</gene>
<dbReference type="InterPro" id="IPR044835">
    <property type="entry name" value="ARF_plant"/>
</dbReference>
<keyword evidence="3" id="KW-1185">Reference proteome</keyword>
<proteinExistence type="predicted"/>
<reference evidence="2 3" key="1">
    <citation type="submission" date="2020-02" db="EMBL/GenBank/DDBJ databases">
        <authorList>
            <person name="Ma Q."/>
            <person name="Huang Y."/>
            <person name="Song X."/>
            <person name="Pei D."/>
        </authorList>
    </citation>
    <scope>NUCLEOTIDE SEQUENCE [LARGE SCALE GENOMIC DNA]</scope>
    <source>
        <strain evidence="2">Sxm20200214</strain>
        <tissue evidence="2">Leaf</tissue>
    </source>
</reference>
<comment type="caution">
    <text evidence="2">The sequence shown here is derived from an EMBL/GenBank/DDBJ whole genome shotgun (WGS) entry which is preliminary data.</text>
</comment>
<evidence type="ECO:0000313" key="3">
    <source>
        <dbReference type="Proteomes" id="UP000886595"/>
    </source>
</evidence>
<dbReference type="AlphaFoldDB" id="A0A8X8BED2"/>
<dbReference type="PANTHER" id="PTHR31384:SF127">
    <property type="entry name" value="AUXIN RESPONSE FACTOR"/>
    <property type="match status" value="1"/>
</dbReference>
<dbReference type="PROSITE" id="PS51745">
    <property type="entry name" value="PB1"/>
    <property type="match status" value="1"/>
</dbReference>
<dbReference type="PANTHER" id="PTHR31384">
    <property type="entry name" value="AUXIN RESPONSE FACTOR 4-RELATED"/>
    <property type="match status" value="1"/>
</dbReference>
<dbReference type="Proteomes" id="UP000886595">
    <property type="component" value="Unassembled WGS sequence"/>
</dbReference>
<dbReference type="GO" id="GO:0003677">
    <property type="term" value="F:DNA binding"/>
    <property type="evidence" value="ECO:0007669"/>
    <property type="project" value="InterPro"/>
</dbReference>
<dbReference type="Gene3D" id="3.10.20.90">
    <property type="entry name" value="Phosphatidylinositol 3-kinase Catalytic Subunit, Chain A, domain 1"/>
    <property type="match status" value="1"/>
</dbReference>
<dbReference type="OrthoDB" id="1111742at2759"/>
<sequence length="66" mass="7763">MFVDQVHMEGVVRTVDLTGFDGYDHMIVELEKLFNIKGKLHMHNQWKLTFKDNEGDMILVGDDQWP</sequence>
<dbReference type="GO" id="GO:0006355">
    <property type="term" value="P:regulation of DNA-templated transcription"/>
    <property type="evidence" value="ECO:0007669"/>
    <property type="project" value="InterPro"/>
</dbReference>
<dbReference type="EMBL" id="JAAMPC010000001">
    <property type="protein sequence ID" value="KAG2330747.1"/>
    <property type="molecule type" value="Genomic_DNA"/>
</dbReference>
<dbReference type="GO" id="GO:0009725">
    <property type="term" value="P:response to hormone"/>
    <property type="evidence" value="ECO:0007669"/>
    <property type="project" value="InterPro"/>
</dbReference>
<name>A0A8X8BED2_BRACI</name>